<dbReference type="InterPro" id="IPR043132">
    <property type="entry name" value="BCAT-like_C"/>
</dbReference>
<evidence type="ECO:0000256" key="2">
    <source>
        <dbReference type="ARBA" id="ARBA00009320"/>
    </source>
</evidence>
<evidence type="ECO:0000256" key="1">
    <source>
        <dbReference type="ARBA" id="ARBA00001933"/>
    </source>
</evidence>
<name>A0A9W7GBS8_9STRA</name>
<dbReference type="PANTHER" id="PTHR42825">
    <property type="entry name" value="AMINO ACID AMINOTRANSFERASE"/>
    <property type="match status" value="1"/>
</dbReference>
<dbReference type="Gene3D" id="3.20.10.10">
    <property type="entry name" value="D-amino Acid Aminotransferase, subunit A, domain 2"/>
    <property type="match status" value="1"/>
</dbReference>
<dbReference type="InterPro" id="IPR036038">
    <property type="entry name" value="Aminotransferase-like"/>
</dbReference>
<keyword evidence="4" id="KW-0808">Transferase</keyword>
<keyword evidence="5" id="KW-0663">Pyridoxal phosphate</keyword>
<feature type="signal peptide" evidence="7">
    <location>
        <begin position="1"/>
        <end position="20"/>
    </location>
</feature>
<dbReference type="GO" id="GO:0009081">
    <property type="term" value="P:branched-chain amino acid metabolic process"/>
    <property type="evidence" value="ECO:0007669"/>
    <property type="project" value="InterPro"/>
</dbReference>
<comment type="similarity">
    <text evidence="2">Belongs to the class-IV pyridoxal-phosphate-dependent aminotransferase family.</text>
</comment>
<dbReference type="InterPro" id="IPR005786">
    <property type="entry name" value="B_amino_transII"/>
</dbReference>
<dbReference type="Proteomes" id="UP001165065">
    <property type="component" value="Unassembled WGS sequence"/>
</dbReference>
<dbReference type="AlphaFoldDB" id="A0A9W7GBS8"/>
<dbReference type="NCBIfam" id="NF009897">
    <property type="entry name" value="PRK13357.1"/>
    <property type="match status" value="1"/>
</dbReference>
<dbReference type="Pfam" id="PF01063">
    <property type="entry name" value="Aminotran_4"/>
    <property type="match status" value="1"/>
</dbReference>
<dbReference type="PIRSF" id="PIRSF006468">
    <property type="entry name" value="BCAT1"/>
    <property type="match status" value="1"/>
</dbReference>
<keyword evidence="7" id="KW-0732">Signal</keyword>
<organism evidence="8 9">
    <name type="scientific">Triparma columacea</name>
    <dbReference type="NCBI Taxonomy" id="722753"/>
    <lineage>
        <taxon>Eukaryota</taxon>
        <taxon>Sar</taxon>
        <taxon>Stramenopiles</taxon>
        <taxon>Ochrophyta</taxon>
        <taxon>Bolidophyceae</taxon>
        <taxon>Parmales</taxon>
        <taxon>Triparmaceae</taxon>
        <taxon>Triparma</taxon>
    </lineage>
</organism>
<proteinExistence type="inferred from homology"/>
<evidence type="ECO:0008006" key="10">
    <source>
        <dbReference type="Google" id="ProtNLM"/>
    </source>
</evidence>
<evidence type="ECO:0000256" key="5">
    <source>
        <dbReference type="ARBA" id="ARBA00022898"/>
    </source>
</evidence>
<evidence type="ECO:0000256" key="3">
    <source>
        <dbReference type="ARBA" id="ARBA00022576"/>
    </source>
</evidence>
<dbReference type="FunFam" id="3.30.470.10:FF:000004">
    <property type="entry name" value="Branched-chain-amino-acid aminotransferase"/>
    <property type="match status" value="1"/>
</dbReference>
<keyword evidence="9" id="KW-1185">Reference proteome</keyword>
<dbReference type="PANTHER" id="PTHR42825:SF2">
    <property type="entry name" value="BRANCHED-CHAIN-AMINO-ACID AMINOTRANSFERASE 3, CHLOROPLASTIC-RELATED"/>
    <property type="match status" value="1"/>
</dbReference>
<protein>
    <recommendedName>
        <fullName evidence="10">Branched-chain-amino-acid transaminase</fullName>
    </recommendedName>
</protein>
<comment type="caution">
    <text evidence="8">The sequence shown here is derived from an EMBL/GenBank/DDBJ whole genome shotgun (WGS) entry which is preliminary data.</text>
</comment>
<evidence type="ECO:0000256" key="7">
    <source>
        <dbReference type="SAM" id="SignalP"/>
    </source>
</evidence>
<gene>
    <name evidence="8" type="ORF">TrCOL_g4340</name>
</gene>
<accession>A0A9W7GBS8</accession>
<feature type="chain" id="PRO_5040935046" description="Branched-chain-amino-acid transaminase" evidence="7">
    <location>
        <begin position="21"/>
        <end position="404"/>
    </location>
</feature>
<dbReference type="InterPro" id="IPR033939">
    <property type="entry name" value="BCAT_family"/>
</dbReference>
<dbReference type="NCBIfam" id="TIGR01123">
    <property type="entry name" value="ilvE_II"/>
    <property type="match status" value="1"/>
</dbReference>
<dbReference type="OrthoDB" id="409992at2759"/>
<dbReference type="CDD" id="cd01557">
    <property type="entry name" value="BCAT_beta_family"/>
    <property type="match status" value="1"/>
</dbReference>
<reference evidence="9" key="1">
    <citation type="journal article" date="2023" name="Commun. Biol.">
        <title>Genome analysis of Parmales, the sister group of diatoms, reveals the evolutionary specialization of diatoms from phago-mixotrophs to photoautotrophs.</title>
        <authorList>
            <person name="Ban H."/>
            <person name="Sato S."/>
            <person name="Yoshikawa S."/>
            <person name="Yamada K."/>
            <person name="Nakamura Y."/>
            <person name="Ichinomiya M."/>
            <person name="Sato N."/>
            <person name="Blanc-Mathieu R."/>
            <person name="Endo H."/>
            <person name="Kuwata A."/>
            <person name="Ogata H."/>
        </authorList>
    </citation>
    <scope>NUCLEOTIDE SEQUENCE [LARGE SCALE GENOMIC DNA]</scope>
</reference>
<evidence type="ECO:0000313" key="8">
    <source>
        <dbReference type="EMBL" id="GMI40874.1"/>
    </source>
</evidence>
<evidence type="ECO:0000313" key="9">
    <source>
        <dbReference type="Proteomes" id="UP001165065"/>
    </source>
</evidence>
<dbReference type="InterPro" id="IPR001544">
    <property type="entry name" value="Aminotrans_IV"/>
</dbReference>
<dbReference type="SUPFAM" id="SSF56752">
    <property type="entry name" value="D-aminoacid aminotransferase-like PLP-dependent enzymes"/>
    <property type="match status" value="1"/>
</dbReference>
<feature type="modified residue" description="N6-(pyridoxal phosphate)lysine" evidence="6">
    <location>
        <position position="250"/>
    </location>
</feature>
<sequence length="404" mass="44624">MFRKFTLLTVLLCCFAAISAFSVPKSLAFSRSAHKLLYQTSTKGTRFSFTELYAGVDTECPLPGTAKLDVDWSDLGFELRNTKSHIKMTYKEGEGWGPLEFVNEPYIRLHIGATSLHYGQSCFEGLKAFAHSDNSVHIFRPDENAKRLQSSCERTMMPVVPHDTFIEACNAVVKDNMAYVPPYGSNGALYLRPLMFGSGPRIGLQPADEYTFLILAIPVGDYYKGGLSPTSALVIEDYDRAAPRGVGNVKVAGNYVADLLPNMESKKKGFPIGLYLDAATQSKIEEFSTSNFIGIDNTNNKYVTPASPSVLPSITNKSLMTIAKDEGLQVEQREIKVEELAKFDECIACGTAVVVTPIGKIVKGNDIYNFSEVTGETTMKLYNRVRDIQNGVEEDKFGWNVKVC</sequence>
<dbReference type="Gene3D" id="3.30.470.10">
    <property type="match status" value="1"/>
</dbReference>
<dbReference type="InterPro" id="IPR043131">
    <property type="entry name" value="BCAT-like_N"/>
</dbReference>
<dbReference type="EMBL" id="BRYA01000138">
    <property type="protein sequence ID" value="GMI40874.1"/>
    <property type="molecule type" value="Genomic_DNA"/>
</dbReference>
<comment type="cofactor">
    <cofactor evidence="1">
        <name>pyridoxal 5'-phosphate</name>
        <dbReference type="ChEBI" id="CHEBI:597326"/>
    </cofactor>
</comment>
<dbReference type="GO" id="GO:0004084">
    <property type="term" value="F:branched-chain-amino-acid transaminase activity"/>
    <property type="evidence" value="ECO:0007669"/>
    <property type="project" value="InterPro"/>
</dbReference>
<evidence type="ECO:0000256" key="6">
    <source>
        <dbReference type="PIRSR" id="PIRSR006468-1"/>
    </source>
</evidence>
<keyword evidence="3" id="KW-0032">Aminotransferase</keyword>
<evidence type="ECO:0000256" key="4">
    <source>
        <dbReference type="ARBA" id="ARBA00022679"/>
    </source>
</evidence>